<keyword evidence="4 6" id="KW-1133">Transmembrane helix</keyword>
<dbReference type="InterPro" id="IPR029058">
    <property type="entry name" value="AB_hydrolase_fold"/>
</dbReference>
<dbReference type="InterPro" id="IPR051211">
    <property type="entry name" value="PG_lysyltransferase"/>
</dbReference>
<evidence type="ECO:0000256" key="2">
    <source>
        <dbReference type="ARBA" id="ARBA00022475"/>
    </source>
</evidence>
<dbReference type="PANTHER" id="PTHR34697">
    <property type="entry name" value="PHOSPHATIDYLGLYCEROL LYSYLTRANSFERASE"/>
    <property type="match status" value="1"/>
</dbReference>
<dbReference type="EMBL" id="QNRR01000018">
    <property type="protein sequence ID" value="RBP36066.1"/>
    <property type="molecule type" value="Genomic_DNA"/>
</dbReference>
<name>A0A366H2P8_9BACT</name>
<protein>
    <submittedName>
        <fullName evidence="9">Lysylphosphatidylglycerol synthetase-like protein (DUF2156 family)</fullName>
    </submittedName>
</protein>
<feature type="transmembrane region" description="Helical" evidence="6">
    <location>
        <begin position="297"/>
        <end position="314"/>
    </location>
</feature>
<feature type="transmembrane region" description="Helical" evidence="6">
    <location>
        <begin position="385"/>
        <end position="402"/>
    </location>
</feature>
<sequence>MHCIKAAFADDVPNSMTLVRRKLLPDLSGVAIAALLLSCLSLPLWGQSDEDDIPAPKAEVTLLHQKAMVRLYEPDERPPKAVFVFGSGDGGWSAWEDAASHWLRDAGIYVIGFDLREYAEKDYDQQKLGRDMATLANEATTRGGGDATTPIIYGGWSMGAVQAVPAGAFAGRPSSLKGLVLMSADSRGRYGLRASDELGITPTGQGTFGLSDFSKNIAGLRIAQFHGGADFMASTAWIQGLTSPHQLYIMPGANHGFDGPDDSFAPLLLRGVDWVLGDDAAVALPPEHNLPFGLSPLWPAAALAMGLAIFFIVSRRHSIRVLVLAVAIMGAVDLLEALFQKPPGVLAWMEQWVPLGVTEKSRLLLLLSGLALLSLARALRRRKHIAWMLALGMLSISAVLHLARAFDWHHTLAAVVLIIPLVRWRKEFIARSDAPSMRLGWIMAGVLALALFVYGTTGLRQLSERGNFGEALSWSQCAQGAAAAVVMQKSELDRDGSRDARSFLATLRAGSLVSALFVLALLLRPVLKRRFPEATDEERAKVKSIIATHGADPMDGFALLSDKRYFFNEDGDGVVAYALWRKFAVVLADPICDPSKRAEMVRTFSQFCTRQDWEPVFYCSHVTHRTLYEELGFVTFKVGEDARLDTGEFKLQGGKFQNLRTARNKAQKAGLTFQWYDARPHPDHGLEAQVQLISQHWLDLKHGGEMTFDLGAFNLDFIREHGCAIVRNPEGRIETFATWLCYGDGKGRCLDLMRGRNEFKDVMDFLIVEAIDHFKAGGVKEVSLGNAPLANVDVVEGEKLESREERAVKFLFDNFDKFYGYKSLFNFKKKYLPDWQGRYLAYRPRVSLAMVGLAIAGVHLPRGFVGLVRS</sequence>
<feature type="transmembrane region" description="Helical" evidence="6">
    <location>
        <begin position="436"/>
        <end position="455"/>
    </location>
</feature>
<dbReference type="SUPFAM" id="SSF53474">
    <property type="entry name" value="alpha/beta-Hydrolases"/>
    <property type="match status" value="1"/>
</dbReference>
<accession>A0A366H2P8</accession>
<evidence type="ECO:0000259" key="8">
    <source>
        <dbReference type="Pfam" id="PF09924"/>
    </source>
</evidence>
<dbReference type="InterPro" id="IPR016181">
    <property type="entry name" value="Acyl_CoA_acyltransferase"/>
</dbReference>
<proteinExistence type="predicted"/>
<evidence type="ECO:0000256" key="1">
    <source>
        <dbReference type="ARBA" id="ARBA00004651"/>
    </source>
</evidence>
<organism evidence="9 10">
    <name type="scientific">Roseimicrobium gellanilyticum</name>
    <dbReference type="NCBI Taxonomy" id="748857"/>
    <lineage>
        <taxon>Bacteria</taxon>
        <taxon>Pseudomonadati</taxon>
        <taxon>Verrucomicrobiota</taxon>
        <taxon>Verrucomicrobiia</taxon>
        <taxon>Verrucomicrobiales</taxon>
        <taxon>Verrucomicrobiaceae</taxon>
        <taxon>Roseimicrobium</taxon>
    </lineage>
</organism>
<reference evidence="9 10" key="1">
    <citation type="submission" date="2018-06" db="EMBL/GenBank/DDBJ databases">
        <title>Genomic Encyclopedia of Type Strains, Phase IV (KMG-IV): sequencing the most valuable type-strain genomes for metagenomic binning, comparative biology and taxonomic classification.</title>
        <authorList>
            <person name="Goeker M."/>
        </authorList>
    </citation>
    <scope>NUCLEOTIDE SEQUENCE [LARGE SCALE GENOMIC DNA]</scope>
    <source>
        <strain evidence="9 10">DSM 25532</strain>
    </source>
</reference>
<dbReference type="Proteomes" id="UP000253426">
    <property type="component" value="Unassembled WGS sequence"/>
</dbReference>
<dbReference type="InterPro" id="IPR024320">
    <property type="entry name" value="LPG_synthase_C"/>
</dbReference>
<feature type="transmembrane region" description="Helical" evidence="6">
    <location>
        <begin position="321"/>
        <end position="340"/>
    </location>
</feature>
<dbReference type="PANTHER" id="PTHR34697:SF2">
    <property type="entry name" value="PHOSPHATIDYLGLYCEROL LYSYLTRANSFERASE"/>
    <property type="match status" value="1"/>
</dbReference>
<dbReference type="AlphaFoldDB" id="A0A366H2P8"/>
<keyword evidence="10" id="KW-1185">Reference proteome</keyword>
<comment type="caution">
    <text evidence="9">The sequence shown here is derived from an EMBL/GenBank/DDBJ whole genome shotgun (WGS) entry which is preliminary data.</text>
</comment>
<dbReference type="GO" id="GO:0005886">
    <property type="term" value="C:plasma membrane"/>
    <property type="evidence" value="ECO:0007669"/>
    <property type="project" value="UniProtKB-SubCell"/>
</dbReference>
<dbReference type="GO" id="GO:0016755">
    <property type="term" value="F:aminoacyltransferase activity"/>
    <property type="evidence" value="ECO:0007669"/>
    <property type="project" value="TreeGrafter"/>
</dbReference>
<evidence type="ECO:0000256" key="3">
    <source>
        <dbReference type="ARBA" id="ARBA00022692"/>
    </source>
</evidence>
<keyword evidence="5 6" id="KW-0472">Membrane</keyword>
<dbReference type="Pfam" id="PF09924">
    <property type="entry name" value="LPG_synthase_C"/>
    <property type="match status" value="1"/>
</dbReference>
<dbReference type="Gene3D" id="3.40.50.1820">
    <property type="entry name" value="alpha/beta hydrolase"/>
    <property type="match status" value="1"/>
</dbReference>
<evidence type="ECO:0000256" key="5">
    <source>
        <dbReference type="ARBA" id="ARBA00023136"/>
    </source>
</evidence>
<feature type="domain" description="Phosphatidylglycerol lysyltransferase C-terminal" evidence="8">
    <location>
        <begin position="546"/>
        <end position="842"/>
    </location>
</feature>
<dbReference type="Pfam" id="PF06057">
    <property type="entry name" value="VirJ"/>
    <property type="match status" value="1"/>
</dbReference>
<feature type="transmembrane region" description="Helical" evidence="6">
    <location>
        <begin position="360"/>
        <end position="378"/>
    </location>
</feature>
<evidence type="ECO:0000256" key="6">
    <source>
        <dbReference type="SAM" id="Phobius"/>
    </source>
</evidence>
<gene>
    <name evidence="9" type="ORF">DES53_11814</name>
</gene>
<dbReference type="SUPFAM" id="SSF55729">
    <property type="entry name" value="Acyl-CoA N-acyltransferases (Nat)"/>
    <property type="match status" value="1"/>
</dbReference>
<evidence type="ECO:0000313" key="10">
    <source>
        <dbReference type="Proteomes" id="UP000253426"/>
    </source>
</evidence>
<dbReference type="GO" id="GO:0055091">
    <property type="term" value="P:phospholipid homeostasis"/>
    <property type="evidence" value="ECO:0007669"/>
    <property type="project" value="TreeGrafter"/>
</dbReference>
<evidence type="ECO:0000256" key="4">
    <source>
        <dbReference type="ARBA" id="ARBA00022989"/>
    </source>
</evidence>
<feature type="domain" description="Bacterial virulence" evidence="7">
    <location>
        <begin position="82"/>
        <end position="204"/>
    </location>
</feature>
<feature type="transmembrane region" description="Helical" evidence="6">
    <location>
        <begin position="503"/>
        <end position="523"/>
    </location>
</feature>
<evidence type="ECO:0000313" key="9">
    <source>
        <dbReference type="EMBL" id="RBP36066.1"/>
    </source>
</evidence>
<keyword evidence="2" id="KW-1003">Cell membrane</keyword>
<dbReference type="InterPro" id="IPR010333">
    <property type="entry name" value="VirJ"/>
</dbReference>
<comment type="subcellular location">
    <subcellularLocation>
        <location evidence="1">Cell membrane</location>
        <topology evidence="1">Multi-pass membrane protein</topology>
    </subcellularLocation>
</comment>
<evidence type="ECO:0000259" key="7">
    <source>
        <dbReference type="Pfam" id="PF06057"/>
    </source>
</evidence>
<keyword evidence="3 6" id="KW-0812">Transmembrane</keyword>